<dbReference type="AlphaFoldDB" id="A0A194XTW8"/>
<evidence type="ECO:0000256" key="5">
    <source>
        <dbReference type="ARBA" id="ARBA00023163"/>
    </source>
</evidence>
<dbReference type="Pfam" id="PF00172">
    <property type="entry name" value="Zn_clus"/>
    <property type="match status" value="1"/>
</dbReference>
<reference evidence="8 9" key="1">
    <citation type="submission" date="2015-10" db="EMBL/GenBank/DDBJ databases">
        <title>Full genome of DAOMC 229536 Phialocephala scopiformis, a fungal endophyte of spruce producing the potent anti-insectan compound rugulosin.</title>
        <authorList>
            <consortium name="DOE Joint Genome Institute"/>
            <person name="Walker A.K."/>
            <person name="Frasz S.L."/>
            <person name="Seifert K.A."/>
            <person name="Miller J.D."/>
            <person name="Mondo S.J."/>
            <person name="Labutti K."/>
            <person name="Lipzen A."/>
            <person name="Dockter R."/>
            <person name="Kennedy M."/>
            <person name="Grigoriev I.V."/>
            <person name="Spatafora J.W."/>
        </authorList>
    </citation>
    <scope>NUCLEOTIDE SEQUENCE [LARGE SCALE GENOMIC DNA]</scope>
    <source>
        <strain evidence="8 9">CBS 120377</strain>
    </source>
</reference>
<proteinExistence type="predicted"/>
<dbReference type="PANTHER" id="PTHR36206">
    <property type="entry name" value="ASPERCRYPTIN BIOSYNTHESIS CLUSTER-SPECIFIC TRANSCRIPTION REGULATOR ATNN-RELATED"/>
    <property type="match status" value="1"/>
</dbReference>
<keyword evidence="9" id="KW-1185">Reference proteome</keyword>
<dbReference type="OrthoDB" id="3172332at2759"/>
<keyword evidence="3" id="KW-0805">Transcription regulation</keyword>
<dbReference type="EMBL" id="KQ947405">
    <property type="protein sequence ID" value="KUJ23147.1"/>
    <property type="molecule type" value="Genomic_DNA"/>
</dbReference>
<dbReference type="PROSITE" id="PS00463">
    <property type="entry name" value="ZN2_CY6_FUNGAL_1"/>
    <property type="match status" value="1"/>
</dbReference>
<dbReference type="SMART" id="SM00066">
    <property type="entry name" value="GAL4"/>
    <property type="match status" value="1"/>
</dbReference>
<evidence type="ECO:0000256" key="4">
    <source>
        <dbReference type="ARBA" id="ARBA00023125"/>
    </source>
</evidence>
<dbReference type="PANTHER" id="PTHR36206:SF4">
    <property type="entry name" value="HYPOTHETICAL CONSERVED PROTEIN (EUROFUNG)-RELATED"/>
    <property type="match status" value="1"/>
</dbReference>
<dbReference type="SUPFAM" id="SSF57701">
    <property type="entry name" value="Zn2/Cys6 DNA-binding domain"/>
    <property type="match status" value="1"/>
</dbReference>
<dbReference type="KEGG" id="psco:LY89DRAFT_727922"/>
<dbReference type="CDD" id="cd00067">
    <property type="entry name" value="GAL4"/>
    <property type="match status" value="1"/>
</dbReference>
<evidence type="ECO:0000259" key="7">
    <source>
        <dbReference type="PROSITE" id="PS50048"/>
    </source>
</evidence>
<evidence type="ECO:0000256" key="3">
    <source>
        <dbReference type="ARBA" id="ARBA00023015"/>
    </source>
</evidence>
<evidence type="ECO:0000256" key="6">
    <source>
        <dbReference type="ARBA" id="ARBA00023242"/>
    </source>
</evidence>
<evidence type="ECO:0000313" key="8">
    <source>
        <dbReference type="EMBL" id="KUJ23147.1"/>
    </source>
</evidence>
<keyword evidence="1" id="KW-0479">Metal-binding</keyword>
<dbReference type="GeneID" id="28828937"/>
<sequence>MSTRELNRKRAKRPKVKTGCQTCKIRRVKCDETRPECLRCQKFGRGYCDGYESAKPEAPERKAILPKAVSIIHKPSPKRDPVIQVFKNQDEFSCFRLYCEEVAPQLSYSNRSVWHQLLLQAGQHQPFIRHAIIAIGALNRSMRPLEDLRTSPAPATRKPKSPPVASDGLITTGMDAFALEHYGKFLQGAKSNITVTKVQGRRMAMIACLLVVCIENMQFHYENALSHAHKGLLLLDELRDSTPGTREPDGLSSPVPDAVEDELVQQFNRMELQVMAMYDARSGHEHRKLKQEGYLSVKDMPQRFTSLEQARLYLDLIMRRTFHFMASALADDQSAYLRFGDYTPDSTSDKGSPSPNPPIDISSWLRNAPDELSVEQEIYAAENRRWAQAYEPIFRAASQNLDRIESVYALLLKLQSLAITVRCAGHLSKTELVYDDFMPEFKQIVSLSKTLLTHPHADKFFSEGKFCFDMGLIYPLMTPAMSCRDRILRREAISLLGIRPWREAQWSSEPSVDVATFLMDIEEEGIEAEYIPEWARARLSGVDADMEAKSLRLQCIRGVGKHAVHKEQTRHYDAFQ</sequence>
<feature type="domain" description="Zn(2)-C6 fungal-type" evidence="7">
    <location>
        <begin position="19"/>
        <end position="48"/>
    </location>
</feature>
<organism evidence="8 9">
    <name type="scientific">Mollisia scopiformis</name>
    <name type="common">Conifer needle endophyte fungus</name>
    <name type="synonym">Phialocephala scopiformis</name>
    <dbReference type="NCBI Taxonomy" id="149040"/>
    <lineage>
        <taxon>Eukaryota</taxon>
        <taxon>Fungi</taxon>
        <taxon>Dikarya</taxon>
        <taxon>Ascomycota</taxon>
        <taxon>Pezizomycotina</taxon>
        <taxon>Leotiomycetes</taxon>
        <taxon>Helotiales</taxon>
        <taxon>Mollisiaceae</taxon>
        <taxon>Mollisia</taxon>
    </lineage>
</organism>
<keyword evidence="6" id="KW-0539">Nucleus</keyword>
<dbReference type="PROSITE" id="PS50048">
    <property type="entry name" value="ZN2_CY6_FUNGAL_2"/>
    <property type="match status" value="1"/>
</dbReference>
<dbReference type="GO" id="GO:0003677">
    <property type="term" value="F:DNA binding"/>
    <property type="evidence" value="ECO:0007669"/>
    <property type="project" value="UniProtKB-KW"/>
</dbReference>
<evidence type="ECO:0000256" key="1">
    <source>
        <dbReference type="ARBA" id="ARBA00022723"/>
    </source>
</evidence>
<dbReference type="InterPro" id="IPR001138">
    <property type="entry name" value="Zn2Cys6_DnaBD"/>
</dbReference>
<dbReference type="RefSeq" id="XP_018077502.1">
    <property type="nucleotide sequence ID" value="XM_018219211.1"/>
</dbReference>
<dbReference type="InParanoid" id="A0A194XTW8"/>
<keyword evidence="2" id="KW-0862">Zinc</keyword>
<dbReference type="InterPro" id="IPR036864">
    <property type="entry name" value="Zn2-C6_fun-type_DNA-bd_sf"/>
</dbReference>
<dbReference type="InterPro" id="IPR052360">
    <property type="entry name" value="Transcr_Regulatory_Proteins"/>
</dbReference>
<dbReference type="Gene3D" id="4.10.240.10">
    <property type="entry name" value="Zn(2)-C6 fungal-type DNA-binding domain"/>
    <property type="match status" value="1"/>
</dbReference>
<dbReference type="GO" id="GO:0008270">
    <property type="term" value="F:zinc ion binding"/>
    <property type="evidence" value="ECO:0007669"/>
    <property type="project" value="InterPro"/>
</dbReference>
<keyword evidence="5" id="KW-0804">Transcription</keyword>
<keyword evidence="4" id="KW-0238">DNA-binding</keyword>
<protein>
    <recommendedName>
        <fullName evidence="7">Zn(2)-C6 fungal-type domain-containing protein</fullName>
    </recommendedName>
</protein>
<evidence type="ECO:0000313" key="9">
    <source>
        <dbReference type="Proteomes" id="UP000070700"/>
    </source>
</evidence>
<dbReference type="GO" id="GO:0000981">
    <property type="term" value="F:DNA-binding transcription factor activity, RNA polymerase II-specific"/>
    <property type="evidence" value="ECO:0007669"/>
    <property type="project" value="InterPro"/>
</dbReference>
<accession>A0A194XTW8</accession>
<name>A0A194XTW8_MOLSC</name>
<gene>
    <name evidence="8" type="ORF">LY89DRAFT_727922</name>
</gene>
<evidence type="ECO:0000256" key="2">
    <source>
        <dbReference type="ARBA" id="ARBA00022833"/>
    </source>
</evidence>
<dbReference type="Proteomes" id="UP000070700">
    <property type="component" value="Unassembled WGS sequence"/>
</dbReference>